<organism evidence="3 4">
    <name type="scientific">Blautia liquoris</name>
    <dbReference type="NCBI Taxonomy" id="2779518"/>
    <lineage>
        <taxon>Bacteria</taxon>
        <taxon>Bacillati</taxon>
        <taxon>Bacillota</taxon>
        <taxon>Clostridia</taxon>
        <taxon>Lachnospirales</taxon>
        <taxon>Lachnospiraceae</taxon>
        <taxon>Blautia</taxon>
    </lineage>
</organism>
<dbReference type="EMBL" id="CP063304">
    <property type="protein sequence ID" value="QOV20164.1"/>
    <property type="molecule type" value="Genomic_DNA"/>
</dbReference>
<accession>A0A7M2RJI7</accession>
<evidence type="ECO:0000256" key="1">
    <source>
        <dbReference type="SAM" id="Coils"/>
    </source>
</evidence>
<dbReference type="AlphaFoldDB" id="A0A7M2RJI7"/>
<dbReference type="RefSeq" id="WP_193736484.1">
    <property type="nucleotide sequence ID" value="NZ_CP063304.1"/>
</dbReference>
<evidence type="ECO:0000313" key="3">
    <source>
        <dbReference type="EMBL" id="QOV20164.1"/>
    </source>
</evidence>
<feature type="region of interest" description="Disordered" evidence="2">
    <location>
        <begin position="193"/>
        <end position="228"/>
    </location>
</feature>
<dbReference type="KEGG" id="bliq:INP51_04230"/>
<keyword evidence="4" id="KW-1185">Reference proteome</keyword>
<protein>
    <recommendedName>
        <fullName evidence="5">DivIVA protein</fullName>
    </recommendedName>
</protein>
<feature type="compositionally biased region" description="Basic and acidic residues" evidence="2">
    <location>
        <begin position="207"/>
        <end position="228"/>
    </location>
</feature>
<evidence type="ECO:0008006" key="5">
    <source>
        <dbReference type="Google" id="ProtNLM"/>
    </source>
</evidence>
<name>A0A7M2RJI7_9FIRM</name>
<evidence type="ECO:0000313" key="4">
    <source>
        <dbReference type="Proteomes" id="UP000593601"/>
    </source>
</evidence>
<proteinExistence type="predicted"/>
<keyword evidence="1" id="KW-0175">Coiled coil</keyword>
<sequence>MDTNGDLFKTTLMGGYDKEDVAEGITKIKDEAYTEKTRLMATIKEKEKTIKELTSKLNESKQENEVLQRDIKEKYQSYIDNYDTIGKLVYDAQIRAQDIIKDAEEKSSQMLEQSHEKANQYLEGFQKEVDEKVAEGEKRYQAVQEELGEMVGLVNQVQRRFMEACKAVNRIVSTQSEPAADLKSKAFELESDDIDDIFDDDDGELSESDHDIDTSDKNIDNTRKENKV</sequence>
<gene>
    <name evidence="3" type="ORF">INP51_04230</name>
</gene>
<evidence type="ECO:0000256" key="2">
    <source>
        <dbReference type="SAM" id="MobiDB-lite"/>
    </source>
</evidence>
<feature type="coiled-coil region" evidence="1">
    <location>
        <begin position="36"/>
        <end position="77"/>
    </location>
</feature>
<feature type="compositionally biased region" description="Acidic residues" evidence="2">
    <location>
        <begin position="193"/>
        <end position="206"/>
    </location>
</feature>
<dbReference type="Gene3D" id="1.20.5.620">
    <property type="entry name" value="F1F0 ATP synthase subunit B, membrane domain"/>
    <property type="match status" value="1"/>
</dbReference>
<reference evidence="3 4" key="1">
    <citation type="submission" date="2020-10" db="EMBL/GenBank/DDBJ databases">
        <title>Blautia liquoris sp.nov., isolated from the mud in a fermentation cellar used for the production of Chinese strong-flavoured liquor.</title>
        <authorList>
            <person name="Lu L."/>
        </authorList>
    </citation>
    <scope>NUCLEOTIDE SEQUENCE [LARGE SCALE GENOMIC DNA]</scope>
    <source>
        <strain evidence="3 4">LZLJ-3</strain>
    </source>
</reference>
<dbReference type="Proteomes" id="UP000593601">
    <property type="component" value="Chromosome"/>
</dbReference>